<dbReference type="EMBL" id="DVNK01000043">
    <property type="protein sequence ID" value="HIU47053.1"/>
    <property type="molecule type" value="Genomic_DNA"/>
</dbReference>
<accession>A0A9D1LS60</accession>
<keyword evidence="1" id="KW-0677">Repeat</keyword>
<keyword evidence="3 6" id="KW-0067">ATP-binding</keyword>
<dbReference type="FunFam" id="3.40.50.300:FF:000011">
    <property type="entry name" value="Putative ABC transporter ATP-binding component"/>
    <property type="match status" value="1"/>
</dbReference>
<feature type="coiled-coil region" evidence="4">
    <location>
        <begin position="87"/>
        <end position="114"/>
    </location>
</feature>
<evidence type="ECO:0000256" key="2">
    <source>
        <dbReference type="ARBA" id="ARBA00022741"/>
    </source>
</evidence>
<evidence type="ECO:0000256" key="4">
    <source>
        <dbReference type="SAM" id="Coils"/>
    </source>
</evidence>
<reference evidence="6" key="2">
    <citation type="journal article" date="2021" name="PeerJ">
        <title>Extensive microbial diversity within the chicken gut microbiome revealed by metagenomics and culture.</title>
        <authorList>
            <person name="Gilroy R."/>
            <person name="Ravi A."/>
            <person name="Getino M."/>
            <person name="Pursley I."/>
            <person name="Horton D.L."/>
            <person name="Alikhan N.F."/>
            <person name="Baker D."/>
            <person name="Gharbi K."/>
            <person name="Hall N."/>
            <person name="Watson M."/>
            <person name="Adriaenssens E.M."/>
            <person name="Foster-Nyarko E."/>
            <person name="Jarju S."/>
            <person name="Secka A."/>
            <person name="Antonio M."/>
            <person name="Oren A."/>
            <person name="Chaudhuri R.R."/>
            <person name="La Ragione R."/>
            <person name="Hildebrand F."/>
            <person name="Pallen M.J."/>
        </authorList>
    </citation>
    <scope>NUCLEOTIDE SEQUENCE</scope>
    <source>
        <strain evidence="6">ChiSxjej2B14-8506</strain>
    </source>
</reference>
<dbReference type="PANTHER" id="PTHR42855:SF2">
    <property type="entry name" value="DRUG RESISTANCE ABC TRANSPORTER,ATP-BINDING PROTEIN"/>
    <property type="match status" value="1"/>
</dbReference>
<dbReference type="Gene3D" id="3.40.50.300">
    <property type="entry name" value="P-loop containing nucleotide triphosphate hydrolases"/>
    <property type="match status" value="2"/>
</dbReference>
<reference evidence="6" key="1">
    <citation type="submission" date="2020-10" db="EMBL/GenBank/DDBJ databases">
        <authorList>
            <person name="Gilroy R."/>
        </authorList>
    </citation>
    <scope>NUCLEOTIDE SEQUENCE</scope>
    <source>
        <strain evidence="6">ChiSxjej2B14-8506</strain>
    </source>
</reference>
<feature type="coiled-coil region" evidence="4">
    <location>
        <begin position="555"/>
        <end position="629"/>
    </location>
</feature>
<gene>
    <name evidence="6" type="ORF">IAC59_07310</name>
</gene>
<feature type="domain" description="ABC transporter" evidence="5">
    <location>
        <begin position="4"/>
        <end position="262"/>
    </location>
</feature>
<comment type="caution">
    <text evidence="6">The sequence shown here is derived from an EMBL/GenBank/DDBJ whole genome shotgun (WGS) entry which is preliminary data.</text>
</comment>
<sequence>MTVLTLSDISKAFGVNVILEDINLTLQKGQRMGLVGVNGSGKSTLLKIICGEMQPDSGSISIMKGWQVGYLTQQADILSDSTCYQEMERAMEPVLRMEQKLHELEERMAQAHSDPDEFERVSRQYDSVLQRYEHAGGYEWRSRIRGVLSGLGFTQAQQEQPASLLSGGERTRLCLARMLLIAPDLLLLDEPTNHLDLEATAWLEDALKKYDGTVIVISHDRYFLDEVCDCMAELTGHHLKQYTGNYTEFARKRAADRERQEKEYELQQAEIARQRAIIARYRMYNREKSLRAAASREKALERMELVDRPTQEQTVHFRFTARRRTGEDVLMAEDLKKSFDGRTLFEHVSLHIRAGERVALIGPNGVGKSTLLKILVRELAPDAGWVRYGANLDLGYYDQHQSNLHMDKQVIDEIWDDYPYMEPDQVRGALALFLLTGDEVFQPISTLSGGERGRLALTKLMLRRDNFLIFDEPTNHLDMDSREVLEQALKDFTGTLLFVSHDRYFINRLATRVLELSAGGVTEYQGNYDDYVEKKRKLAQGEEEEQTQGRTRTEIYKEQRKQRMAQNELRQLKARVQDLEKQIAAKEQQVADIEARMGDPSVYQNPQSAAQINQDYAQAQRELEGLYDDWSALSEKLEGTEG</sequence>
<dbReference type="FunFam" id="3.40.50.300:FF:000309">
    <property type="entry name" value="ABC transporter ATP-binding protein"/>
    <property type="match status" value="1"/>
</dbReference>
<feature type="domain" description="ABC transporter" evidence="5">
    <location>
        <begin position="330"/>
        <end position="543"/>
    </location>
</feature>
<evidence type="ECO:0000313" key="7">
    <source>
        <dbReference type="Proteomes" id="UP000824123"/>
    </source>
</evidence>
<dbReference type="Pfam" id="PF00005">
    <property type="entry name" value="ABC_tran"/>
    <property type="match status" value="2"/>
</dbReference>
<dbReference type="InterPro" id="IPR032781">
    <property type="entry name" value="ABC_tran_Xtn"/>
</dbReference>
<protein>
    <submittedName>
        <fullName evidence="6">ABC-F family ATP-binding cassette domain-containing protein</fullName>
    </submittedName>
</protein>
<dbReference type="SUPFAM" id="SSF52540">
    <property type="entry name" value="P-loop containing nucleoside triphosphate hydrolases"/>
    <property type="match status" value="2"/>
</dbReference>
<keyword evidence="2" id="KW-0547">Nucleotide-binding</keyword>
<proteinExistence type="predicted"/>
<dbReference type="SMART" id="SM00382">
    <property type="entry name" value="AAA"/>
    <property type="match status" value="2"/>
</dbReference>
<dbReference type="GO" id="GO:0005524">
    <property type="term" value="F:ATP binding"/>
    <property type="evidence" value="ECO:0007669"/>
    <property type="project" value="UniProtKB-KW"/>
</dbReference>
<dbReference type="InterPro" id="IPR051309">
    <property type="entry name" value="ABCF_ATPase"/>
</dbReference>
<organism evidence="6 7">
    <name type="scientific">Candidatus Fimadaptatus faecigallinarum</name>
    <dbReference type="NCBI Taxonomy" id="2840814"/>
    <lineage>
        <taxon>Bacteria</taxon>
        <taxon>Bacillati</taxon>
        <taxon>Bacillota</taxon>
        <taxon>Clostridia</taxon>
        <taxon>Eubacteriales</taxon>
        <taxon>Candidatus Fimadaptatus</taxon>
    </lineage>
</organism>
<dbReference type="InterPro" id="IPR032524">
    <property type="entry name" value="ABC_tran_C"/>
</dbReference>
<evidence type="ECO:0000313" key="6">
    <source>
        <dbReference type="EMBL" id="HIU47053.1"/>
    </source>
</evidence>
<dbReference type="Pfam" id="PF12848">
    <property type="entry name" value="ABC_tran_Xtn"/>
    <property type="match status" value="1"/>
</dbReference>
<name>A0A9D1LS60_9FIRM</name>
<dbReference type="CDD" id="cd03221">
    <property type="entry name" value="ABCF_EF-3"/>
    <property type="match status" value="2"/>
</dbReference>
<dbReference type="InterPro" id="IPR027417">
    <property type="entry name" value="P-loop_NTPase"/>
</dbReference>
<dbReference type="Proteomes" id="UP000824123">
    <property type="component" value="Unassembled WGS sequence"/>
</dbReference>
<dbReference type="InterPro" id="IPR017871">
    <property type="entry name" value="ABC_transporter-like_CS"/>
</dbReference>
<evidence type="ECO:0000256" key="1">
    <source>
        <dbReference type="ARBA" id="ARBA00022737"/>
    </source>
</evidence>
<evidence type="ECO:0000256" key="3">
    <source>
        <dbReference type="ARBA" id="ARBA00022840"/>
    </source>
</evidence>
<dbReference type="InterPro" id="IPR037118">
    <property type="entry name" value="Val-tRNA_synth_C_sf"/>
</dbReference>
<evidence type="ECO:0000259" key="5">
    <source>
        <dbReference type="PROSITE" id="PS50893"/>
    </source>
</evidence>
<keyword evidence="4" id="KW-0175">Coiled coil</keyword>
<dbReference type="PROSITE" id="PS00211">
    <property type="entry name" value="ABC_TRANSPORTER_1"/>
    <property type="match status" value="1"/>
</dbReference>
<dbReference type="InterPro" id="IPR003439">
    <property type="entry name" value="ABC_transporter-like_ATP-bd"/>
</dbReference>
<dbReference type="Gene3D" id="1.10.287.380">
    <property type="entry name" value="Valyl-tRNA synthetase, C-terminal domain"/>
    <property type="match status" value="1"/>
</dbReference>
<dbReference type="GO" id="GO:0003677">
    <property type="term" value="F:DNA binding"/>
    <property type="evidence" value="ECO:0007669"/>
    <property type="project" value="InterPro"/>
</dbReference>
<dbReference type="GO" id="GO:0016887">
    <property type="term" value="F:ATP hydrolysis activity"/>
    <property type="evidence" value="ECO:0007669"/>
    <property type="project" value="InterPro"/>
</dbReference>
<dbReference type="InterPro" id="IPR003593">
    <property type="entry name" value="AAA+_ATPase"/>
</dbReference>
<dbReference type="NCBIfam" id="NF000355">
    <property type="entry name" value="ribo_prot_ABC_F"/>
    <property type="match status" value="1"/>
</dbReference>
<dbReference type="AlphaFoldDB" id="A0A9D1LS60"/>
<dbReference type="Pfam" id="PF16326">
    <property type="entry name" value="ABC_tran_CTD"/>
    <property type="match status" value="1"/>
</dbReference>
<dbReference type="PANTHER" id="PTHR42855">
    <property type="entry name" value="ABC TRANSPORTER ATP-BINDING SUBUNIT"/>
    <property type="match status" value="1"/>
</dbReference>
<dbReference type="PROSITE" id="PS50893">
    <property type="entry name" value="ABC_TRANSPORTER_2"/>
    <property type="match status" value="2"/>
</dbReference>